<name>A0A7J6KXM6_PEROL</name>
<dbReference type="AlphaFoldDB" id="A0A7J6KXM6"/>
<protein>
    <submittedName>
        <fullName evidence="2">Uncharacterized protein</fullName>
    </submittedName>
</protein>
<evidence type="ECO:0000313" key="2">
    <source>
        <dbReference type="EMBL" id="KAF4651644.1"/>
    </source>
</evidence>
<reference evidence="4 5" key="1">
    <citation type="submission" date="2020-04" db="EMBL/GenBank/DDBJ databases">
        <title>Perkinsus olseni comparative genomics.</title>
        <authorList>
            <person name="Bogema D.R."/>
        </authorList>
    </citation>
    <scope>NUCLEOTIDE SEQUENCE [LARGE SCALE GENOMIC DNA]</scope>
    <source>
        <strain evidence="2">ATCC PRA-179</strain>
        <strain evidence="3">ATCC PRA-31</strain>
    </source>
</reference>
<accession>A0A7J6KXM6</accession>
<dbReference type="EMBL" id="JABAHT010000822">
    <property type="protein sequence ID" value="KAF4651644.1"/>
    <property type="molecule type" value="Genomic_DNA"/>
</dbReference>
<evidence type="ECO:0000256" key="1">
    <source>
        <dbReference type="SAM" id="SignalP"/>
    </source>
</evidence>
<evidence type="ECO:0000313" key="3">
    <source>
        <dbReference type="EMBL" id="KAF4672155.1"/>
    </source>
</evidence>
<feature type="chain" id="PRO_5036205279" evidence="1">
    <location>
        <begin position="21"/>
        <end position="279"/>
    </location>
</feature>
<organism evidence="2 4">
    <name type="scientific">Perkinsus olseni</name>
    <name type="common">Perkinsus atlanticus</name>
    <dbReference type="NCBI Taxonomy" id="32597"/>
    <lineage>
        <taxon>Eukaryota</taxon>
        <taxon>Sar</taxon>
        <taxon>Alveolata</taxon>
        <taxon>Perkinsozoa</taxon>
        <taxon>Perkinsea</taxon>
        <taxon>Perkinsida</taxon>
        <taxon>Perkinsidae</taxon>
        <taxon>Perkinsus</taxon>
    </lineage>
</organism>
<dbReference type="Proteomes" id="UP000572268">
    <property type="component" value="Unassembled WGS sequence"/>
</dbReference>
<feature type="signal peptide" evidence="1">
    <location>
        <begin position="1"/>
        <end position="20"/>
    </location>
</feature>
<proteinExistence type="predicted"/>
<keyword evidence="1" id="KW-0732">Signal</keyword>
<gene>
    <name evidence="3" type="ORF">FOL46_009388</name>
    <name evidence="2" type="ORF">FOZ61_010316</name>
</gene>
<evidence type="ECO:0000313" key="4">
    <source>
        <dbReference type="Proteomes" id="UP000570595"/>
    </source>
</evidence>
<dbReference type="OrthoDB" id="420586at2759"/>
<comment type="caution">
    <text evidence="2">The sequence shown here is derived from an EMBL/GenBank/DDBJ whole genome shotgun (WGS) entry which is preliminary data.</text>
</comment>
<dbReference type="EMBL" id="JABANN010000085">
    <property type="protein sequence ID" value="KAF4672155.1"/>
    <property type="molecule type" value="Genomic_DNA"/>
</dbReference>
<sequence length="279" mass="31638">MPNFSLKLVITQALVIVTTAQDVGKFVHETADYRITYDVDENHEATFTFWVPSPPGRWSPDGTSNSSSVVRQPPEEFTHGAYPLSKTDTFTYAIDFDGSRASAHAWYKSIERLLLRNNVIDYDDSELYGGIQSGDLTVLTYTSGDSFSTSFRDEEIRFMRVGGSLTPGEYVFKEKAAPYLEVDYRIRSNGYGDMMVKCKRRRTSRLSFKLSHRTKGLQYDHYAVEPASGGTLYQFLHQVRAVCPTIRLDTDDLSKVIFATERTIFVILGRARLALTSRE</sequence>
<dbReference type="Proteomes" id="UP000570595">
    <property type="component" value="Unassembled WGS sequence"/>
</dbReference>
<evidence type="ECO:0000313" key="5">
    <source>
        <dbReference type="Proteomes" id="UP000572268"/>
    </source>
</evidence>